<evidence type="ECO:0000313" key="4">
    <source>
        <dbReference type="EMBL" id="KAL0956371.1"/>
    </source>
</evidence>
<keyword evidence="1" id="KW-0539">Nucleus</keyword>
<evidence type="ECO:0000313" key="5">
    <source>
        <dbReference type="Proteomes" id="UP001556367"/>
    </source>
</evidence>
<dbReference type="PANTHER" id="PTHR37534:SF46">
    <property type="entry name" value="ZN(II)2CYS6 TRANSCRIPTION FACTOR (EUROFUNG)"/>
    <property type="match status" value="1"/>
</dbReference>
<evidence type="ECO:0000256" key="1">
    <source>
        <dbReference type="ARBA" id="ARBA00023242"/>
    </source>
</evidence>
<dbReference type="Proteomes" id="UP001556367">
    <property type="component" value="Unassembled WGS sequence"/>
</dbReference>
<dbReference type="Pfam" id="PF00172">
    <property type="entry name" value="Zn_clus"/>
    <property type="match status" value="1"/>
</dbReference>
<accession>A0ABR3JKV9</accession>
<dbReference type="PANTHER" id="PTHR37534">
    <property type="entry name" value="TRANSCRIPTIONAL ACTIVATOR PROTEIN UGA3"/>
    <property type="match status" value="1"/>
</dbReference>
<protein>
    <recommendedName>
        <fullName evidence="3">Zn(2)-C6 fungal-type domain-containing protein</fullName>
    </recommendedName>
</protein>
<feature type="region of interest" description="Disordered" evidence="2">
    <location>
        <begin position="71"/>
        <end position="169"/>
    </location>
</feature>
<dbReference type="EMBL" id="JASNQZ010000006">
    <property type="protein sequence ID" value="KAL0956371.1"/>
    <property type="molecule type" value="Genomic_DNA"/>
</dbReference>
<dbReference type="CDD" id="cd00067">
    <property type="entry name" value="GAL4"/>
    <property type="match status" value="1"/>
</dbReference>
<evidence type="ECO:0000256" key="2">
    <source>
        <dbReference type="SAM" id="MobiDB-lite"/>
    </source>
</evidence>
<feature type="domain" description="Zn(2)-C6 fungal-type" evidence="3">
    <location>
        <begin position="52"/>
        <end position="82"/>
    </location>
</feature>
<feature type="region of interest" description="Disordered" evidence="2">
    <location>
        <begin position="30"/>
        <end position="49"/>
    </location>
</feature>
<comment type="caution">
    <text evidence="4">The sequence shown here is derived from an EMBL/GenBank/DDBJ whole genome shotgun (WGS) entry which is preliminary data.</text>
</comment>
<dbReference type="InterPro" id="IPR001138">
    <property type="entry name" value="Zn2Cys6_DnaBD"/>
</dbReference>
<reference evidence="5" key="1">
    <citation type="submission" date="2024-06" db="EMBL/GenBank/DDBJ databases">
        <title>Multi-omics analyses provide insights into the biosynthesis of the anticancer antibiotic pleurotin in Hohenbuehelia grisea.</title>
        <authorList>
            <person name="Weaver J.A."/>
            <person name="Alberti F."/>
        </authorList>
    </citation>
    <scope>NUCLEOTIDE SEQUENCE [LARGE SCALE GENOMIC DNA]</scope>
    <source>
        <strain evidence="5">T-177</strain>
    </source>
</reference>
<proteinExistence type="predicted"/>
<dbReference type="SUPFAM" id="SSF57701">
    <property type="entry name" value="Zn2/Cys6 DNA-binding domain"/>
    <property type="match status" value="1"/>
</dbReference>
<evidence type="ECO:0000259" key="3">
    <source>
        <dbReference type="PROSITE" id="PS50048"/>
    </source>
</evidence>
<sequence length="256" mass="28246">MADSMSYPVPNPYINQYYPAHVNHGPVHVVSQPRQQESTQRKRPKYTRSKTGCLTCRVKKIKCDETKPSCMRCTHGQRDCTWPEGVPPRKKPAPRKDASERPSTAGSSGISEASTPPTREATPPRRGPLELGLPPLVARRPSDPYAPISPASAESNMRRDHDRGGSCSVYPHYTPNGSSVVPMIPELSAYPSQSRYDNTYPSSTSNMNARHSMNSSSVGRMGPVNQWGSHSMLPPMMDSYVVPQRSRSELAGAYYA</sequence>
<dbReference type="SMART" id="SM00066">
    <property type="entry name" value="GAL4"/>
    <property type="match status" value="1"/>
</dbReference>
<dbReference type="Gene3D" id="4.10.240.10">
    <property type="entry name" value="Zn(2)-C6 fungal-type DNA-binding domain"/>
    <property type="match status" value="1"/>
</dbReference>
<organism evidence="4 5">
    <name type="scientific">Hohenbuehelia grisea</name>
    <dbReference type="NCBI Taxonomy" id="104357"/>
    <lineage>
        <taxon>Eukaryota</taxon>
        <taxon>Fungi</taxon>
        <taxon>Dikarya</taxon>
        <taxon>Basidiomycota</taxon>
        <taxon>Agaricomycotina</taxon>
        <taxon>Agaricomycetes</taxon>
        <taxon>Agaricomycetidae</taxon>
        <taxon>Agaricales</taxon>
        <taxon>Pleurotineae</taxon>
        <taxon>Pleurotaceae</taxon>
        <taxon>Hohenbuehelia</taxon>
    </lineage>
</organism>
<gene>
    <name evidence="4" type="ORF">HGRIS_002518</name>
</gene>
<feature type="compositionally biased region" description="Polar residues" evidence="2">
    <location>
        <begin position="101"/>
        <end position="114"/>
    </location>
</feature>
<dbReference type="PROSITE" id="PS50048">
    <property type="entry name" value="ZN2_CY6_FUNGAL_2"/>
    <property type="match status" value="1"/>
</dbReference>
<name>A0ABR3JKV9_9AGAR</name>
<dbReference type="PROSITE" id="PS00463">
    <property type="entry name" value="ZN2_CY6_FUNGAL_1"/>
    <property type="match status" value="1"/>
</dbReference>
<dbReference type="InterPro" id="IPR036864">
    <property type="entry name" value="Zn2-C6_fun-type_DNA-bd_sf"/>
</dbReference>
<keyword evidence="5" id="KW-1185">Reference proteome</keyword>